<keyword evidence="7" id="KW-0104">Cadmium</keyword>
<dbReference type="InterPro" id="IPR002480">
    <property type="entry name" value="DAHP_synth_2"/>
</dbReference>
<evidence type="ECO:0000256" key="7">
    <source>
        <dbReference type="PIRSR" id="PIRSR602480-1"/>
    </source>
</evidence>
<keyword evidence="7" id="KW-0170">Cobalt</keyword>
<keyword evidence="8" id="KW-0934">Plastid</keyword>
<dbReference type="GO" id="GO:0009423">
    <property type="term" value="P:chorismate biosynthetic process"/>
    <property type="evidence" value="ECO:0007669"/>
    <property type="project" value="UniProtKB-UniPathway"/>
</dbReference>
<feature type="compositionally biased region" description="Pro residues" evidence="9">
    <location>
        <begin position="1"/>
        <end position="21"/>
    </location>
</feature>
<dbReference type="eggNOG" id="ENOG502QPP7">
    <property type="taxonomic scope" value="Eukaryota"/>
</dbReference>
<dbReference type="STRING" id="40148.A0A0E0A841"/>
<keyword evidence="8" id="KW-0150">Chloroplast</keyword>
<accession>A0A0E0A841</accession>
<keyword evidence="4 8" id="KW-0808">Transferase</keyword>
<dbReference type="Gramene" id="OGLUM06G11610.1">
    <property type="protein sequence ID" value="OGLUM06G11610.1"/>
    <property type="gene ID" value="OGLUM06G11610"/>
</dbReference>
<dbReference type="Proteomes" id="UP000026961">
    <property type="component" value="Chromosome 6"/>
</dbReference>
<dbReference type="GO" id="GO:0003849">
    <property type="term" value="F:3-deoxy-7-phosphoheptulonate synthase activity"/>
    <property type="evidence" value="ECO:0007669"/>
    <property type="project" value="UniProtKB-EC"/>
</dbReference>
<proteinExistence type="inferred from homology"/>
<evidence type="ECO:0000256" key="5">
    <source>
        <dbReference type="ARBA" id="ARBA00023141"/>
    </source>
</evidence>
<evidence type="ECO:0000313" key="10">
    <source>
        <dbReference type="EnsemblPlants" id="OGLUM06G11610.1"/>
    </source>
</evidence>
<protein>
    <recommendedName>
        <fullName evidence="8">Phospho-2-dehydro-3-deoxyheptonate aldolase</fullName>
        <ecNumber evidence="8">2.5.1.54</ecNumber>
    </recommendedName>
</protein>
<dbReference type="PANTHER" id="PTHR21337">
    <property type="entry name" value="PHOSPHO-2-DEHYDRO-3-DEOXYHEPTONATE ALDOLASE 1, 2"/>
    <property type="match status" value="1"/>
</dbReference>
<dbReference type="EC" id="2.5.1.54" evidence="8"/>
<evidence type="ECO:0000256" key="3">
    <source>
        <dbReference type="ARBA" id="ARBA00022605"/>
    </source>
</evidence>
<comment type="cofactor">
    <cofactor evidence="7">
        <name>Mn(2+)</name>
        <dbReference type="ChEBI" id="CHEBI:29035"/>
    </cofactor>
    <cofactor evidence="7">
        <name>Co(2+)</name>
        <dbReference type="ChEBI" id="CHEBI:48828"/>
    </cofactor>
    <cofactor evidence="7">
        <name>Cd(2+)</name>
        <dbReference type="ChEBI" id="CHEBI:48775"/>
    </cofactor>
    <text evidence="7">Binds 1 divalent cation per subunit. The enzyme is active with manganese, cobalt or cadmium ions.</text>
</comment>
<dbReference type="EnsemblPlants" id="OGLUM06G11610.1">
    <property type="protein sequence ID" value="OGLUM06G11610.1"/>
    <property type="gene ID" value="OGLUM06G11610"/>
</dbReference>
<dbReference type="Gene3D" id="3.20.20.70">
    <property type="entry name" value="Aldolase class I"/>
    <property type="match status" value="1"/>
</dbReference>
<dbReference type="HOGENOM" id="CLU_103525_0_0_1"/>
<dbReference type="SUPFAM" id="SSF51569">
    <property type="entry name" value="Aldolase"/>
    <property type="match status" value="1"/>
</dbReference>
<dbReference type="GO" id="GO:0008652">
    <property type="term" value="P:amino acid biosynthetic process"/>
    <property type="evidence" value="ECO:0007669"/>
    <property type="project" value="UniProtKB-KW"/>
</dbReference>
<feature type="binding site" evidence="7">
    <location>
        <position position="206"/>
    </location>
    <ligand>
        <name>Mn(2+)</name>
        <dbReference type="ChEBI" id="CHEBI:29035"/>
    </ligand>
</feature>
<keyword evidence="11" id="KW-1185">Reference proteome</keyword>
<dbReference type="PANTHER" id="PTHR21337:SF4">
    <property type="entry name" value="PHOSPHO-2-DEHYDRO-3-DEOXYHEPTONATE ALDOLASE"/>
    <property type="match status" value="1"/>
</dbReference>
<comment type="subcellular location">
    <subcellularLocation>
        <location evidence="8">Plastid</location>
        <location evidence="8">Chloroplast</location>
    </subcellularLocation>
</comment>
<reference evidence="10" key="2">
    <citation type="submission" date="2018-05" db="EMBL/GenBank/DDBJ databases">
        <title>OgluRS3 (Oryza glumaepatula Reference Sequence Version 3).</title>
        <authorList>
            <person name="Zhang J."/>
            <person name="Kudrna D."/>
            <person name="Lee S."/>
            <person name="Talag J."/>
            <person name="Welchert J."/>
            <person name="Wing R.A."/>
        </authorList>
    </citation>
    <scope>NUCLEOTIDE SEQUENCE [LARGE SCALE GENOMIC DNA]</scope>
</reference>
<evidence type="ECO:0000256" key="6">
    <source>
        <dbReference type="ARBA" id="ARBA00047508"/>
    </source>
</evidence>
<dbReference type="UniPathway" id="UPA00053">
    <property type="reaction ID" value="UER00084"/>
</dbReference>
<comment type="similarity">
    <text evidence="2 8">Belongs to the class-II DAHP synthase family.</text>
</comment>
<comment type="catalytic activity">
    <reaction evidence="6 8">
        <text>D-erythrose 4-phosphate + phosphoenolpyruvate + H2O = 7-phospho-2-dehydro-3-deoxy-D-arabino-heptonate + phosphate</text>
        <dbReference type="Rhea" id="RHEA:14717"/>
        <dbReference type="ChEBI" id="CHEBI:15377"/>
        <dbReference type="ChEBI" id="CHEBI:16897"/>
        <dbReference type="ChEBI" id="CHEBI:43474"/>
        <dbReference type="ChEBI" id="CHEBI:58394"/>
        <dbReference type="ChEBI" id="CHEBI:58702"/>
        <dbReference type="EC" id="2.5.1.54"/>
    </reaction>
</comment>
<comment type="pathway">
    <text evidence="1 8">Metabolic intermediate biosynthesis; chorismate biosynthesis; chorismate from D-erythrose 4-phosphate and phosphoenolpyruvate: step 1/7.</text>
</comment>
<sequence length="234" mass="25785">MAPLPLLVPPPRPPATDPTPPSSLAMDRPSLSLPTTDPPPPSSVPAVVGFGAERIGAALAFRRREWSKTGRLCESWMPDPDLVQWTNVRLDVPLVLLLVVQSALEAWLRAAEFESSPAPFLPVTDVLDSPYMELAHRVDEALGFMSADGLTMDHPIMTIKFWTSHGCLLLPYEQALPENMRVKLPHLIRAVHVAVQIVTWVTDPMHGNTMKAPCGLKTRSFATFQYLLVPITSQ</sequence>
<dbReference type="GO" id="GO:0009073">
    <property type="term" value="P:aromatic amino acid family biosynthetic process"/>
    <property type="evidence" value="ECO:0007669"/>
    <property type="project" value="UniProtKB-KW"/>
</dbReference>
<evidence type="ECO:0000256" key="2">
    <source>
        <dbReference type="ARBA" id="ARBA00008911"/>
    </source>
</evidence>
<evidence type="ECO:0000256" key="4">
    <source>
        <dbReference type="ARBA" id="ARBA00022679"/>
    </source>
</evidence>
<dbReference type="GO" id="GO:0009507">
    <property type="term" value="C:chloroplast"/>
    <property type="evidence" value="ECO:0007669"/>
    <property type="project" value="UniProtKB-SubCell"/>
</dbReference>
<keyword evidence="3 8" id="KW-0028">Amino-acid biosynthesis</keyword>
<organism evidence="10">
    <name type="scientific">Oryza glumipatula</name>
    <dbReference type="NCBI Taxonomy" id="40148"/>
    <lineage>
        <taxon>Eukaryota</taxon>
        <taxon>Viridiplantae</taxon>
        <taxon>Streptophyta</taxon>
        <taxon>Embryophyta</taxon>
        <taxon>Tracheophyta</taxon>
        <taxon>Spermatophyta</taxon>
        <taxon>Magnoliopsida</taxon>
        <taxon>Liliopsida</taxon>
        <taxon>Poales</taxon>
        <taxon>Poaceae</taxon>
        <taxon>BOP clade</taxon>
        <taxon>Oryzoideae</taxon>
        <taxon>Oryzeae</taxon>
        <taxon>Oryzinae</taxon>
        <taxon>Oryza</taxon>
    </lineage>
</organism>
<dbReference type="Pfam" id="PF01474">
    <property type="entry name" value="DAHP_synth_2"/>
    <property type="match status" value="2"/>
</dbReference>
<reference evidence="10" key="1">
    <citation type="submission" date="2015-04" db="UniProtKB">
        <authorList>
            <consortium name="EnsemblPlants"/>
        </authorList>
    </citation>
    <scope>IDENTIFICATION</scope>
</reference>
<feature type="region of interest" description="Disordered" evidence="9">
    <location>
        <begin position="1"/>
        <end position="44"/>
    </location>
</feature>
<dbReference type="InterPro" id="IPR013785">
    <property type="entry name" value="Aldolase_TIM"/>
</dbReference>
<evidence type="ECO:0000256" key="8">
    <source>
        <dbReference type="RuleBase" id="RU363071"/>
    </source>
</evidence>
<keyword evidence="7" id="KW-0464">Manganese</keyword>
<name>A0A0E0A841_9ORYZ</name>
<evidence type="ECO:0000256" key="9">
    <source>
        <dbReference type="SAM" id="MobiDB-lite"/>
    </source>
</evidence>
<evidence type="ECO:0000313" key="11">
    <source>
        <dbReference type="Proteomes" id="UP000026961"/>
    </source>
</evidence>
<keyword evidence="5 8" id="KW-0057">Aromatic amino acid biosynthesis</keyword>
<evidence type="ECO:0000256" key="1">
    <source>
        <dbReference type="ARBA" id="ARBA00004688"/>
    </source>
</evidence>
<dbReference type="AlphaFoldDB" id="A0A0E0A841"/>
<keyword evidence="8" id="KW-0809">Transit peptide</keyword>